<name>A0A9Q0SQV7_SALPP</name>
<protein>
    <recommendedName>
        <fullName evidence="5 6">U-box domain-containing protein</fullName>
        <ecNumber evidence="5">2.3.2.27</ecNumber>
    </recommendedName>
    <alternativeName>
        <fullName evidence="5">RING-type E3 ubiquitin transferase PUB</fullName>
    </alternativeName>
</protein>
<dbReference type="Proteomes" id="UP001151532">
    <property type="component" value="Chromosome 2"/>
</dbReference>
<dbReference type="EMBL" id="JAPFFK010000019">
    <property type="protein sequence ID" value="KAJ6686402.1"/>
    <property type="molecule type" value="Genomic_DNA"/>
</dbReference>
<evidence type="ECO:0000259" key="6">
    <source>
        <dbReference type="PROSITE" id="PS51698"/>
    </source>
</evidence>
<organism evidence="7 8">
    <name type="scientific">Salix purpurea</name>
    <name type="common">Purple osier willow</name>
    <dbReference type="NCBI Taxonomy" id="77065"/>
    <lineage>
        <taxon>Eukaryota</taxon>
        <taxon>Viridiplantae</taxon>
        <taxon>Streptophyta</taxon>
        <taxon>Embryophyta</taxon>
        <taxon>Tracheophyta</taxon>
        <taxon>Spermatophyta</taxon>
        <taxon>Magnoliopsida</taxon>
        <taxon>eudicotyledons</taxon>
        <taxon>Gunneridae</taxon>
        <taxon>Pentapetalae</taxon>
        <taxon>rosids</taxon>
        <taxon>fabids</taxon>
        <taxon>Malpighiales</taxon>
        <taxon>Salicaceae</taxon>
        <taxon>Saliceae</taxon>
        <taxon>Salix</taxon>
    </lineage>
</organism>
<dbReference type="GO" id="GO:0016567">
    <property type="term" value="P:protein ubiquitination"/>
    <property type="evidence" value="ECO:0007669"/>
    <property type="project" value="UniProtKB-UniRule"/>
</dbReference>
<sequence length="424" mass="47480">MQREQQETQRMDGFDHRAPSYFICPISLQVMKDPVTIYTGMTFDRESIQKWLFSYKKITCPITKQPLSDFRLTPNSNLLRLIQSWSLQNASSSTTKFVEPEPNDHDALMKVLLEEIKQPHLQVKSLRKIKSLIQENRGDSSRITCISDDGLFSLVASFVVKTELPGIPQITGNDTPVIMNEAVSLLCLLRPSDEKLKMAAQNENGLLIDSLCLIIAQYLSNLQIRIQAALLLKSIFKVVDGIYKDGLRVEFLESITEILKDQISKHGSLTVLAILMEVMSYGKNKEKAIKGGLIPVLIELLAEDNEKHLCEMMLVVLEKLCQKAEGRAAFVAHPAGIAVVSSKIFKVSHVGDDKSISLLLCVLRFCISSGEVAREFMEVGGVTKICLVIQSGCNSRTKEKAREILGFHLKTWSKTPCFPSFFKA</sequence>
<accession>A0A9Q0SQV7</accession>
<dbReference type="InterPro" id="IPR058678">
    <property type="entry name" value="ARM_PUB"/>
</dbReference>
<gene>
    <name evidence="7" type="ORF">OIU79_016225</name>
</gene>
<evidence type="ECO:0000256" key="1">
    <source>
        <dbReference type="ARBA" id="ARBA00000900"/>
    </source>
</evidence>
<reference evidence="7" key="2">
    <citation type="journal article" date="2023" name="Int. J. Mol. Sci.">
        <title>De Novo Assembly and Annotation of 11 Diverse Shrub Willow (Salix) Genomes Reveals Novel Gene Organization in Sex-Linked Regions.</title>
        <authorList>
            <person name="Hyden B."/>
            <person name="Feng K."/>
            <person name="Yates T.B."/>
            <person name="Jawdy S."/>
            <person name="Cereghino C."/>
            <person name="Smart L.B."/>
            <person name="Muchero W."/>
        </authorList>
    </citation>
    <scope>NUCLEOTIDE SEQUENCE</scope>
    <source>
        <tissue evidence="7">Shoot tip</tissue>
    </source>
</reference>
<dbReference type="InterPro" id="IPR011989">
    <property type="entry name" value="ARM-like"/>
</dbReference>
<dbReference type="PANTHER" id="PTHR22849:SF164">
    <property type="entry name" value="U-BOX DOMAIN-CONTAINING PROTEIN"/>
    <property type="match status" value="1"/>
</dbReference>
<dbReference type="PANTHER" id="PTHR22849">
    <property type="entry name" value="WDSAM1 PROTEIN"/>
    <property type="match status" value="1"/>
</dbReference>
<dbReference type="PROSITE" id="PS51698">
    <property type="entry name" value="U_BOX"/>
    <property type="match status" value="1"/>
</dbReference>
<dbReference type="InterPro" id="IPR003613">
    <property type="entry name" value="Ubox_domain"/>
</dbReference>
<evidence type="ECO:0000313" key="8">
    <source>
        <dbReference type="Proteomes" id="UP001151532"/>
    </source>
</evidence>
<dbReference type="AlphaFoldDB" id="A0A9Q0SQV7"/>
<proteinExistence type="predicted"/>
<feature type="domain" description="U-box" evidence="6">
    <location>
        <begin position="17"/>
        <end position="92"/>
    </location>
</feature>
<keyword evidence="3 5" id="KW-0808">Transferase</keyword>
<evidence type="ECO:0000313" key="7">
    <source>
        <dbReference type="EMBL" id="KAJ6686402.1"/>
    </source>
</evidence>
<evidence type="ECO:0000256" key="4">
    <source>
        <dbReference type="ARBA" id="ARBA00022786"/>
    </source>
</evidence>
<dbReference type="CDD" id="cd16664">
    <property type="entry name" value="RING-Ubox_PUB"/>
    <property type="match status" value="1"/>
</dbReference>
<comment type="catalytic activity">
    <reaction evidence="1 5">
        <text>S-ubiquitinyl-[E2 ubiquitin-conjugating enzyme]-L-cysteine + [acceptor protein]-L-lysine = [E2 ubiquitin-conjugating enzyme]-L-cysteine + N(6)-ubiquitinyl-[acceptor protein]-L-lysine.</text>
        <dbReference type="EC" id="2.3.2.27"/>
    </reaction>
</comment>
<dbReference type="SMART" id="SM00504">
    <property type="entry name" value="Ubox"/>
    <property type="match status" value="1"/>
</dbReference>
<evidence type="ECO:0000256" key="3">
    <source>
        <dbReference type="ARBA" id="ARBA00022679"/>
    </source>
</evidence>
<dbReference type="Pfam" id="PF25598">
    <property type="entry name" value="ARM_PUB"/>
    <property type="match status" value="1"/>
</dbReference>
<dbReference type="InterPro" id="IPR045210">
    <property type="entry name" value="RING-Ubox_PUB"/>
</dbReference>
<dbReference type="InterPro" id="IPR045185">
    <property type="entry name" value="PUB22/23/24-like"/>
</dbReference>
<reference evidence="7" key="1">
    <citation type="submission" date="2022-11" db="EMBL/GenBank/DDBJ databases">
        <authorList>
            <person name="Hyden B.L."/>
            <person name="Feng K."/>
            <person name="Yates T."/>
            <person name="Jawdy S."/>
            <person name="Smart L.B."/>
            <person name="Muchero W."/>
        </authorList>
    </citation>
    <scope>NUCLEOTIDE SEQUENCE</scope>
    <source>
        <tissue evidence="7">Shoot tip</tissue>
    </source>
</reference>
<comment type="caution">
    <text evidence="7">The sequence shown here is derived from an EMBL/GenBank/DDBJ whole genome shotgun (WGS) entry which is preliminary data.</text>
</comment>
<dbReference type="EC" id="2.3.2.27" evidence="5"/>
<evidence type="ECO:0000256" key="5">
    <source>
        <dbReference type="RuleBase" id="RU369093"/>
    </source>
</evidence>
<dbReference type="Pfam" id="PF04564">
    <property type="entry name" value="U-box"/>
    <property type="match status" value="1"/>
</dbReference>
<dbReference type="Gene3D" id="1.25.10.10">
    <property type="entry name" value="Leucine-rich Repeat Variant"/>
    <property type="match status" value="1"/>
</dbReference>
<keyword evidence="8" id="KW-1185">Reference proteome</keyword>
<dbReference type="InterPro" id="IPR016024">
    <property type="entry name" value="ARM-type_fold"/>
</dbReference>
<dbReference type="GO" id="GO:0061630">
    <property type="term" value="F:ubiquitin protein ligase activity"/>
    <property type="evidence" value="ECO:0007669"/>
    <property type="project" value="UniProtKB-UniRule"/>
</dbReference>
<dbReference type="InterPro" id="IPR013083">
    <property type="entry name" value="Znf_RING/FYVE/PHD"/>
</dbReference>
<comment type="function">
    <text evidence="5">Functions as an E3 ubiquitin ligase.</text>
</comment>
<evidence type="ECO:0000256" key="2">
    <source>
        <dbReference type="ARBA" id="ARBA00004906"/>
    </source>
</evidence>
<comment type="pathway">
    <text evidence="2 5">Protein modification; protein ubiquitination.</text>
</comment>
<keyword evidence="4 5" id="KW-0833">Ubl conjugation pathway</keyword>
<dbReference type="SUPFAM" id="SSF48371">
    <property type="entry name" value="ARM repeat"/>
    <property type="match status" value="1"/>
</dbReference>
<dbReference type="SUPFAM" id="SSF57850">
    <property type="entry name" value="RING/U-box"/>
    <property type="match status" value="1"/>
</dbReference>
<dbReference type="Gene3D" id="3.30.40.10">
    <property type="entry name" value="Zinc/RING finger domain, C3HC4 (zinc finger)"/>
    <property type="match status" value="1"/>
</dbReference>
<dbReference type="OrthoDB" id="10064100at2759"/>